<dbReference type="EMBL" id="JAFBEC010000006">
    <property type="protein sequence ID" value="MBM7633264.1"/>
    <property type="molecule type" value="Genomic_DNA"/>
</dbReference>
<feature type="transmembrane region" description="Helical" evidence="1">
    <location>
        <begin position="42"/>
        <end position="63"/>
    </location>
</feature>
<keyword evidence="3" id="KW-1185">Reference proteome</keyword>
<feature type="transmembrane region" description="Helical" evidence="1">
    <location>
        <begin position="69"/>
        <end position="88"/>
    </location>
</feature>
<dbReference type="Proteomes" id="UP000741863">
    <property type="component" value="Unassembled WGS sequence"/>
</dbReference>
<evidence type="ECO:0000313" key="3">
    <source>
        <dbReference type="Proteomes" id="UP000741863"/>
    </source>
</evidence>
<evidence type="ECO:0000313" key="2">
    <source>
        <dbReference type="EMBL" id="MBM7633264.1"/>
    </source>
</evidence>
<feature type="transmembrane region" description="Helical" evidence="1">
    <location>
        <begin position="95"/>
        <end position="115"/>
    </location>
</feature>
<feature type="transmembrane region" description="Helical" evidence="1">
    <location>
        <begin position="6"/>
        <end position="22"/>
    </location>
</feature>
<keyword evidence="1" id="KW-0472">Membrane</keyword>
<keyword evidence="1" id="KW-1133">Transmembrane helix</keyword>
<comment type="caution">
    <text evidence="2">The sequence shown here is derived from an EMBL/GenBank/DDBJ whole genome shotgun (WGS) entry which is preliminary data.</text>
</comment>
<sequence length="116" mass="13185">MRSITITGTILIITGWFTLVEFDHLSEDERKQLLQKIKSNAWLVLLIALMPVGIILNVIGTWLLFPPLIITGATFIVLQGIIVSVLFMKRKRWKGILLLTVIGVLAIFMYLPLFIH</sequence>
<name>A0ABS2PCW5_9BACL</name>
<keyword evidence="1" id="KW-0812">Transmembrane</keyword>
<proteinExistence type="predicted"/>
<dbReference type="RefSeq" id="WP_204697860.1">
    <property type="nucleotide sequence ID" value="NZ_JAFBEC010000006.1"/>
</dbReference>
<evidence type="ECO:0000256" key="1">
    <source>
        <dbReference type="SAM" id="Phobius"/>
    </source>
</evidence>
<accession>A0ABS2PCW5</accession>
<gene>
    <name evidence="2" type="ORF">JOD17_002358</name>
</gene>
<organism evidence="2 3">
    <name type="scientific">Geomicrobium sediminis</name>
    <dbReference type="NCBI Taxonomy" id="1347788"/>
    <lineage>
        <taxon>Bacteria</taxon>
        <taxon>Bacillati</taxon>
        <taxon>Bacillota</taxon>
        <taxon>Bacilli</taxon>
        <taxon>Bacillales</taxon>
        <taxon>Geomicrobium</taxon>
    </lineage>
</organism>
<protein>
    <submittedName>
        <fullName evidence="2">Fatty acid desaturase</fullName>
    </submittedName>
</protein>
<reference evidence="2 3" key="1">
    <citation type="submission" date="2021-01" db="EMBL/GenBank/DDBJ databases">
        <title>Genomic Encyclopedia of Type Strains, Phase IV (KMG-IV): sequencing the most valuable type-strain genomes for metagenomic binning, comparative biology and taxonomic classification.</title>
        <authorList>
            <person name="Goeker M."/>
        </authorList>
    </citation>
    <scope>NUCLEOTIDE SEQUENCE [LARGE SCALE GENOMIC DNA]</scope>
    <source>
        <strain evidence="2 3">DSM 25540</strain>
    </source>
</reference>